<accession>A0A165NYU3</accession>
<keyword evidence="8 10" id="KW-0503">Monooxygenase</keyword>
<dbReference type="InterPro" id="IPR036396">
    <property type="entry name" value="Cyt_P450_sf"/>
</dbReference>
<evidence type="ECO:0000256" key="1">
    <source>
        <dbReference type="ARBA" id="ARBA00001971"/>
    </source>
</evidence>
<dbReference type="EMBL" id="KV425622">
    <property type="protein sequence ID" value="KZT20301.1"/>
    <property type="molecule type" value="Genomic_DNA"/>
</dbReference>
<dbReference type="InterPro" id="IPR050121">
    <property type="entry name" value="Cytochrome_P450_monoxygenase"/>
</dbReference>
<reference evidence="11 12" key="1">
    <citation type="journal article" date="2016" name="Mol. Biol. Evol.">
        <title>Comparative Genomics of Early-Diverging Mushroom-Forming Fungi Provides Insights into the Origins of Lignocellulose Decay Capabilities.</title>
        <authorList>
            <person name="Nagy L.G."/>
            <person name="Riley R."/>
            <person name="Tritt A."/>
            <person name="Adam C."/>
            <person name="Daum C."/>
            <person name="Floudas D."/>
            <person name="Sun H."/>
            <person name="Yadav J.S."/>
            <person name="Pangilinan J."/>
            <person name="Larsson K.H."/>
            <person name="Matsuura K."/>
            <person name="Barry K."/>
            <person name="Labutti K."/>
            <person name="Kuo R."/>
            <person name="Ohm R.A."/>
            <person name="Bhattacharya S.S."/>
            <person name="Shirouzu T."/>
            <person name="Yoshinaga Y."/>
            <person name="Martin F.M."/>
            <person name="Grigoriev I.V."/>
            <person name="Hibbett D.S."/>
        </authorList>
    </citation>
    <scope>NUCLEOTIDE SEQUENCE [LARGE SCALE GENOMIC DNA]</scope>
    <source>
        <strain evidence="11 12">HHB14362 ss-1</strain>
    </source>
</reference>
<comment type="pathway">
    <text evidence="2">Secondary metabolite biosynthesis.</text>
</comment>
<dbReference type="AlphaFoldDB" id="A0A165NYU3"/>
<dbReference type="Proteomes" id="UP000076761">
    <property type="component" value="Unassembled WGS sequence"/>
</dbReference>
<keyword evidence="4 9" id="KW-0349">Heme</keyword>
<evidence type="ECO:0000256" key="3">
    <source>
        <dbReference type="ARBA" id="ARBA00010617"/>
    </source>
</evidence>
<sequence length="477" mass="53551">MAFPGAILPTSSWNPGLTWPWQWRKAAYQRFQSQTISCVPFLSGAPAIYTSSVEVATQMFSPRPEIRKDPHANEILRLWGENVLSTNHDMHKRHRRVAGSAFNGSIYTLVAQETAALYYEMMDSEDWTTQSTVSVTGINRYMSKFALGIISRCGFGLPFPWVSNTTLDGMTFDEALLVVAKASIIRVSTPRWAYKLPIENLKKIDKAYITLAEFMKRLISAKKEEFEAHGDDTTRSRPDLLTKLVGANASESEKTKLSDEELVGNVFTFMFAGHETTSVALTASMALLALHPEEQDGLVSHIQEVIGEDRMPNLTKIEALYKVLACFQEAVRMFPGAALLTRDTTDTITLNVPNDEGAKPIVVEAGVRLVIDMIGIHYNPRLFPDPERFDPTRWYGARDSDLTFFGWGHRVCLGRKFSMTEATCFLSLLLRDWKIEPILQNGESLALWRERVLQMGMRGLAFGVGDAPLKLTKRVKA</sequence>
<name>A0A165NYU3_9AGAM</name>
<keyword evidence="5 9" id="KW-0479">Metal-binding</keyword>
<dbReference type="PANTHER" id="PTHR24305:SF166">
    <property type="entry name" value="CYTOCHROME P450 12A4, MITOCHONDRIAL-RELATED"/>
    <property type="match status" value="1"/>
</dbReference>
<keyword evidence="7 9" id="KW-0408">Iron</keyword>
<dbReference type="Pfam" id="PF00067">
    <property type="entry name" value="p450"/>
    <property type="match status" value="1"/>
</dbReference>
<dbReference type="SUPFAM" id="SSF48264">
    <property type="entry name" value="Cytochrome P450"/>
    <property type="match status" value="1"/>
</dbReference>
<evidence type="ECO:0000313" key="11">
    <source>
        <dbReference type="EMBL" id="KZT20301.1"/>
    </source>
</evidence>
<dbReference type="OrthoDB" id="1470350at2759"/>
<dbReference type="GO" id="GO:0005506">
    <property type="term" value="F:iron ion binding"/>
    <property type="evidence" value="ECO:0007669"/>
    <property type="project" value="InterPro"/>
</dbReference>
<evidence type="ECO:0000256" key="8">
    <source>
        <dbReference type="ARBA" id="ARBA00023033"/>
    </source>
</evidence>
<dbReference type="PRINTS" id="PR00463">
    <property type="entry name" value="EP450I"/>
</dbReference>
<keyword evidence="12" id="KW-1185">Reference proteome</keyword>
<comment type="similarity">
    <text evidence="3 10">Belongs to the cytochrome P450 family.</text>
</comment>
<dbReference type="InterPro" id="IPR017972">
    <property type="entry name" value="Cyt_P450_CS"/>
</dbReference>
<organism evidence="11 12">
    <name type="scientific">Neolentinus lepideus HHB14362 ss-1</name>
    <dbReference type="NCBI Taxonomy" id="1314782"/>
    <lineage>
        <taxon>Eukaryota</taxon>
        <taxon>Fungi</taxon>
        <taxon>Dikarya</taxon>
        <taxon>Basidiomycota</taxon>
        <taxon>Agaricomycotina</taxon>
        <taxon>Agaricomycetes</taxon>
        <taxon>Gloeophyllales</taxon>
        <taxon>Gloeophyllaceae</taxon>
        <taxon>Neolentinus</taxon>
    </lineage>
</organism>
<dbReference type="Gene3D" id="1.10.630.10">
    <property type="entry name" value="Cytochrome P450"/>
    <property type="match status" value="1"/>
</dbReference>
<gene>
    <name evidence="11" type="ORF">NEOLEDRAFT_1182618</name>
</gene>
<dbReference type="GO" id="GO:0020037">
    <property type="term" value="F:heme binding"/>
    <property type="evidence" value="ECO:0007669"/>
    <property type="project" value="InterPro"/>
</dbReference>
<evidence type="ECO:0000256" key="7">
    <source>
        <dbReference type="ARBA" id="ARBA00023004"/>
    </source>
</evidence>
<dbReference type="InterPro" id="IPR002401">
    <property type="entry name" value="Cyt_P450_E_grp-I"/>
</dbReference>
<keyword evidence="6 10" id="KW-0560">Oxidoreductase</keyword>
<dbReference type="InterPro" id="IPR001128">
    <property type="entry name" value="Cyt_P450"/>
</dbReference>
<dbReference type="PANTHER" id="PTHR24305">
    <property type="entry name" value="CYTOCHROME P450"/>
    <property type="match status" value="1"/>
</dbReference>
<evidence type="ECO:0000256" key="9">
    <source>
        <dbReference type="PIRSR" id="PIRSR602401-1"/>
    </source>
</evidence>
<feature type="binding site" description="axial binding residue" evidence="9">
    <location>
        <position position="412"/>
    </location>
    <ligand>
        <name>heme</name>
        <dbReference type="ChEBI" id="CHEBI:30413"/>
    </ligand>
    <ligandPart>
        <name>Fe</name>
        <dbReference type="ChEBI" id="CHEBI:18248"/>
    </ligandPart>
</feature>
<evidence type="ECO:0000256" key="4">
    <source>
        <dbReference type="ARBA" id="ARBA00022617"/>
    </source>
</evidence>
<evidence type="ECO:0000256" key="10">
    <source>
        <dbReference type="RuleBase" id="RU000461"/>
    </source>
</evidence>
<dbReference type="PROSITE" id="PS00086">
    <property type="entry name" value="CYTOCHROME_P450"/>
    <property type="match status" value="1"/>
</dbReference>
<dbReference type="PRINTS" id="PR00385">
    <property type="entry name" value="P450"/>
</dbReference>
<evidence type="ECO:0000256" key="6">
    <source>
        <dbReference type="ARBA" id="ARBA00023002"/>
    </source>
</evidence>
<dbReference type="GO" id="GO:0004497">
    <property type="term" value="F:monooxygenase activity"/>
    <property type="evidence" value="ECO:0007669"/>
    <property type="project" value="UniProtKB-KW"/>
</dbReference>
<evidence type="ECO:0000256" key="5">
    <source>
        <dbReference type="ARBA" id="ARBA00022723"/>
    </source>
</evidence>
<proteinExistence type="inferred from homology"/>
<comment type="cofactor">
    <cofactor evidence="1 9">
        <name>heme</name>
        <dbReference type="ChEBI" id="CHEBI:30413"/>
    </cofactor>
</comment>
<protein>
    <submittedName>
        <fullName evidence="11">Cytochrome P450</fullName>
    </submittedName>
</protein>
<dbReference type="InParanoid" id="A0A165NYU3"/>
<dbReference type="STRING" id="1314782.A0A165NYU3"/>
<evidence type="ECO:0000313" key="12">
    <source>
        <dbReference type="Proteomes" id="UP000076761"/>
    </source>
</evidence>
<evidence type="ECO:0000256" key="2">
    <source>
        <dbReference type="ARBA" id="ARBA00005179"/>
    </source>
</evidence>
<dbReference type="GO" id="GO:0016705">
    <property type="term" value="F:oxidoreductase activity, acting on paired donors, with incorporation or reduction of molecular oxygen"/>
    <property type="evidence" value="ECO:0007669"/>
    <property type="project" value="InterPro"/>
</dbReference>